<dbReference type="KEGG" id="bsb:Bresu_0398"/>
<dbReference type="HOGENOM" id="CLU_040132_0_0_5"/>
<evidence type="ECO:0000256" key="1">
    <source>
        <dbReference type="SAM" id="Phobius"/>
    </source>
</evidence>
<feature type="transmembrane region" description="Helical" evidence="1">
    <location>
        <begin position="63"/>
        <end position="85"/>
    </location>
</feature>
<dbReference type="InParanoid" id="D9QJW1"/>
<dbReference type="eggNOG" id="COG2978">
    <property type="taxonomic scope" value="Bacteria"/>
</dbReference>
<sequence>MKGTIGIGAATVAVVAALSVVGASQGWTFGNDSADVVQSLLVPDSIRVFLTEAPSIAIGYPPFGTILLCSLGAGVMAASGLLHAIADFVARKVPGVLITPAVFLMGLICHQVSDALYVVYLPLCGMIFQTRGRNPVLGVMLGFAAFSGALYASLFPGLQDIVLLGITEQAARAAGIAGTISPMANMWFSSANAVALTLVAWALVDRVVPRFAGASDEATAAPATTRAFGDGGLPDSRGLLAAGAASLLVLAGFALLALVPDVSPLRTDTAAGMARFEPLYKSGAAIITLTSAAAGTAYGFASGRWRKLHRVAQAVEASMRDLTPFLLMAIFIAFVVKAIDVSNLGRLAAHHLAELVRASDWHESAIAALLMAVTALADFLMFSASAKWTVIAPTVLPALDQSGVSPAVATAAFRVGDAVVNVVNPLQPAAVYALISATAWDRSLSMARLMGRMAAFAASFFVVGLTMLMIWSALGLPFGPG</sequence>
<feature type="transmembrane region" description="Helical" evidence="1">
    <location>
        <begin position="279"/>
        <end position="301"/>
    </location>
</feature>
<keyword evidence="1" id="KW-0812">Transmembrane</keyword>
<organism evidence="2 3">
    <name type="scientific">Brevundimonas subvibrioides (strain ATCC 15264 / DSM 4735 / LMG 14903 / NBRC 16000 / CB 81)</name>
    <name type="common">Caulobacter subvibrioides</name>
    <dbReference type="NCBI Taxonomy" id="633149"/>
    <lineage>
        <taxon>Bacteria</taxon>
        <taxon>Pseudomonadati</taxon>
        <taxon>Pseudomonadota</taxon>
        <taxon>Alphaproteobacteria</taxon>
        <taxon>Caulobacterales</taxon>
        <taxon>Caulobacteraceae</taxon>
        <taxon>Brevundimonas</taxon>
    </lineage>
</organism>
<dbReference type="RefSeq" id="WP_013267816.1">
    <property type="nucleotide sequence ID" value="NC_014375.1"/>
</dbReference>
<keyword evidence="3" id="KW-1185">Reference proteome</keyword>
<feature type="transmembrane region" description="Helical" evidence="1">
    <location>
        <begin position="453"/>
        <end position="474"/>
    </location>
</feature>
<feature type="transmembrane region" description="Helical" evidence="1">
    <location>
        <begin position="239"/>
        <end position="259"/>
    </location>
</feature>
<dbReference type="InterPro" id="IPR004697">
    <property type="entry name" value="AbgT"/>
</dbReference>
<dbReference type="TCDB" id="2.A.68.1.3">
    <property type="family name" value="the p-aminobenzoyl-glutamate transporter (abgt) family"/>
</dbReference>
<dbReference type="EMBL" id="CP002102">
    <property type="protein sequence ID" value="ADK99712.1"/>
    <property type="molecule type" value="Genomic_DNA"/>
</dbReference>
<feature type="transmembrane region" description="Helical" evidence="1">
    <location>
        <begin position="322"/>
        <end position="344"/>
    </location>
</feature>
<dbReference type="AlphaFoldDB" id="D9QJW1"/>
<feature type="transmembrane region" description="Helical" evidence="1">
    <location>
        <begin position="135"/>
        <end position="154"/>
    </location>
</feature>
<dbReference type="Pfam" id="PF03806">
    <property type="entry name" value="ABG_transport"/>
    <property type="match status" value="1"/>
</dbReference>
<feature type="transmembrane region" description="Helical" evidence="1">
    <location>
        <begin position="186"/>
        <end position="204"/>
    </location>
</feature>
<reference evidence="3" key="1">
    <citation type="journal article" date="2011" name="J. Bacteriol.">
        <title>Genome sequences of eight morphologically diverse alphaproteobacteria.</title>
        <authorList>
            <consortium name="US DOE Joint Genome Institute"/>
            <person name="Brown P.J."/>
            <person name="Kysela D.T."/>
            <person name="Buechlein A."/>
            <person name="Hemmerich C."/>
            <person name="Brun Y.V."/>
        </authorList>
    </citation>
    <scope>NUCLEOTIDE SEQUENCE [LARGE SCALE GENOMIC DNA]</scope>
    <source>
        <strain evidence="3">ATCC 15264 / DSM 4735 / LMG 14903 / NBRC 16000 / CB 81</strain>
    </source>
</reference>
<feature type="transmembrane region" description="Helical" evidence="1">
    <location>
        <begin position="364"/>
        <end position="382"/>
    </location>
</feature>
<name>D9QJW1_BRESC</name>
<protein>
    <submittedName>
        <fullName evidence="2">AbgT putative transporter</fullName>
    </submittedName>
</protein>
<keyword evidence="1" id="KW-1133">Transmembrane helix</keyword>
<evidence type="ECO:0000313" key="2">
    <source>
        <dbReference type="EMBL" id="ADK99712.1"/>
    </source>
</evidence>
<evidence type="ECO:0000313" key="3">
    <source>
        <dbReference type="Proteomes" id="UP000002696"/>
    </source>
</evidence>
<gene>
    <name evidence="2" type="ordered locus">Bresu_0398</name>
</gene>
<dbReference type="PANTHER" id="PTHR30282">
    <property type="entry name" value="P-AMINOBENZOYL GLUTAMATE TRANSPORTER"/>
    <property type="match status" value="1"/>
</dbReference>
<dbReference type="Proteomes" id="UP000002696">
    <property type="component" value="Chromosome"/>
</dbReference>
<proteinExistence type="predicted"/>
<dbReference type="STRING" id="633149.Bresu_0398"/>
<dbReference type="GO" id="GO:0015558">
    <property type="term" value="F:secondary active p-aminobenzoyl-glutamate transmembrane transporter activity"/>
    <property type="evidence" value="ECO:0007669"/>
    <property type="project" value="InterPro"/>
</dbReference>
<dbReference type="GO" id="GO:1902604">
    <property type="term" value="P:p-aminobenzoyl-glutamate transmembrane transport"/>
    <property type="evidence" value="ECO:0007669"/>
    <property type="project" value="InterPro"/>
</dbReference>
<accession>D9QJW1</accession>
<dbReference type="PANTHER" id="PTHR30282:SF0">
    <property type="entry name" value="P-AMINOBENZOYL-GLUTAMATE TRANSPORT PROTEIN"/>
    <property type="match status" value="1"/>
</dbReference>
<keyword evidence="1" id="KW-0472">Membrane</keyword>